<sequence length="59" mass="6967">MRAFAFLFALLGQLVAEQGLEFPVHDGKDRIINLSKKNFDRFTKKYEILVVYFYSPPRK</sequence>
<keyword evidence="1" id="KW-0106">Calcium</keyword>
<evidence type="ECO:0000256" key="1">
    <source>
        <dbReference type="RuleBase" id="RU000648"/>
    </source>
</evidence>
<protein>
    <recommendedName>
        <fullName evidence="1">Calsequestrin</fullName>
    </recommendedName>
</protein>
<organism evidence="3 4">
    <name type="scientific">Oikopleura dioica</name>
    <name type="common">Tunicate</name>
    <dbReference type="NCBI Taxonomy" id="34765"/>
    <lineage>
        <taxon>Eukaryota</taxon>
        <taxon>Metazoa</taxon>
        <taxon>Chordata</taxon>
        <taxon>Tunicata</taxon>
        <taxon>Appendicularia</taxon>
        <taxon>Copelata</taxon>
        <taxon>Oikopleuridae</taxon>
        <taxon>Oikopleura</taxon>
    </lineage>
</organism>
<evidence type="ECO:0000256" key="2">
    <source>
        <dbReference type="SAM" id="SignalP"/>
    </source>
</evidence>
<proteinExistence type="inferred from homology"/>
<evidence type="ECO:0000313" key="4">
    <source>
        <dbReference type="Proteomes" id="UP000001307"/>
    </source>
</evidence>
<dbReference type="InterPro" id="IPR036249">
    <property type="entry name" value="Thioredoxin-like_sf"/>
</dbReference>
<gene>
    <name evidence="3" type="ORF">GSOID_T00013762001</name>
</gene>
<dbReference type="InParanoid" id="E4Y0S6"/>
<dbReference type="EMBL" id="FN653529">
    <property type="protein sequence ID" value="CBY15484.1"/>
    <property type="molecule type" value="Genomic_DNA"/>
</dbReference>
<dbReference type="AlphaFoldDB" id="E4Y0S6"/>
<feature type="chain" id="PRO_5003193543" description="Calsequestrin" evidence="2">
    <location>
        <begin position="17"/>
        <end position="59"/>
    </location>
</feature>
<comment type="function">
    <text evidence="1">Calsequestrin is a high-capacity, moderate affinity, calcium-binding protein and thus acts as an internal calcium store in muscle.</text>
</comment>
<keyword evidence="2" id="KW-0732">Signal</keyword>
<reference evidence="3 4" key="1">
    <citation type="journal article" date="2010" name="Science">
        <title>Plasticity of animal genome architecture unmasked by rapid evolution of a pelagic tunicate.</title>
        <authorList>
            <person name="Denoeud F."/>
            <person name="Henriet S."/>
            <person name="Mungpakdee S."/>
            <person name="Aury J.M."/>
            <person name="Da Silva C."/>
            <person name="Brinkmann H."/>
            <person name="Mikhaleva J."/>
            <person name="Olsen L.C."/>
            <person name="Jubin C."/>
            <person name="Canestro C."/>
            <person name="Bouquet J.M."/>
            <person name="Danks G."/>
            <person name="Poulain J."/>
            <person name="Campsteijn C."/>
            <person name="Adamski M."/>
            <person name="Cross I."/>
            <person name="Yadetie F."/>
            <person name="Muffato M."/>
            <person name="Louis A."/>
            <person name="Butcher S."/>
            <person name="Tsagkogeorga G."/>
            <person name="Konrad A."/>
            <person name="Singh S."/>
            <person name="Jensen M.F."/>
            <person name="Cong E.H."/>
            <person name="Eikeseth-Otteraa H."/>
            <person name="Noel B."/>
            <person name="Anthouard V."/>
            <person name="Porcel B.M."/>
            <person name="Kachouri-Lafond R."/>
            <person name="Nishino A."/>
            <person name="Ugolini M."/>
            <person name="Chourrout P."/>
            <person name="Nishida H."/>
            <person name="Aasland R."/>
            <person name="Huzurbazar S."/>
            <person name="Westhof E."/>
            <person name="Delsuc F."/>
            <person name="Lehrach H."/>
            <person name="Reinhardt R."/>
            <person name="Weissenbach J."/>
            <person name="Roy S.W."/>
            <person name="Artiguenave F."/>
            <person name="Postlethwait J.H."/>
            <person name="Manak J.R."/>
            <person name="Thompson E.M."/>
            <person name="Jaillon O."/>
            <person name="Du Pasquier L."/>
            <person name="Boudinot P."/>
            <person name="Liberles D.A."/>
            <person name="Volff J.N."/>
            <person name="Philippe H."/>
            <person name="Lenhard B."/>
            <person name="Roest Crollius H."/>
            <person name="Wincker P."/>
            <person name="Chourrout D."/>
        </authorList>
    </citation>
    <scope>NUCLEOTIDE SEQUENCE [LARGE SCALE GENOMIC DNA]</scope>
</reference>
<dbReference type="SUPFAM" id="SSF52833">
    <property type="entry name" value="Thioredoxin-like"/>
    <property type="match status" value="1"/>
</dbReference>
<dbReference type="InterPro" id="IPR001393">
    <property type="entry name" value="Calsequestrin"/>
</dbReference>
<name>E4Y0S6_OIKDI</name>
<dbReference type="Proteomes" id="UP000001307">
    <property type="component" value="Unassembled WGS sequence"/>
</dbReference>
<dbReference type="OrthoDB" id="10038131at2759"/>
<accession>E4Y0S6</accession>
<dbReference type="PRINTS" id="PR00312">
    <property type="entry name" value="CALSEQUESTRN"/>
</dbReference>
<feature type="signal peptide" evidence="2">
    <location>
        <begin position="1"/>
        <end position="16"/>
    </location>
</feature>
<dbReference type="Gene3D" id="3.40.30.10">
    <property type="entry name" value="Glutaredoxin"/>
    <property type="match status" value="1"/>
</dbReference>
<comment type="similarity">
    <text evidence="1">Belongs to the calsequestrin family.</text>
</comment>
<keyword evidence="4" id="KW-1185">Reference proteome</keyword>
<dbReference type="Pfam" id="PF01216">
    <property type="entry name" value="Calsequestrin"/>
    <property type="match status" value="1"/>
</dbReference>
<dbReference type="GO" id="GO:0005509">
    <property type="term" value="F:calcium ion binding"/>
    <property type="evidence" value="ECO:0007669"/>
    <property type="project" value="InterPro"/>
</dbReference>
<feature type="non-terminal residue" evidence="3">
    <location>
        <position position="59"/>
    </location>
</feature>
<evidence type="ECO:0000313" key="3">
    <source>
        <dbReference type="EMBL" id="CBY15484.1"/>
    </source>
</evidence>